<dbReference type="Pfam" id="PF24883">
    <property type="entry name" value="NPHP3_N"/>
    <property type="match status" value="1"/>
</dbReference>
<feature type="domain" description="Nephrocystin 3-like N-terminal" evidence="3">
    <location>
        <begin position="285"/>
        <end position="456"/>
    </location>
</feature>
<accession>A0AAN6XNJ9</accession>
<reference evidence="4" key="2">
    <citation type="submission" date="2023-05" db="EMBL/GenBank/DDBJ databases">
        <authorList>
            <consortium name="Lawrence Berkeley National Laboratory"/>
            <person name="Steindorff A."/>
            <person name="Hensen N."/>
            <person name="Bonometti L."/>
            <person name="Westerberg I."/>
            <person name="Brannstrom I.O."/>
            <person name="Guillou S."/>
            <person name="Cros-Aarteil S."/>
            <person name="Calhoun S."/>
            <person name="Haridas S."/>
            <person name="Kuo A."/>
            <person name="Mondo S."/>
            <person name="Pangilinan J."/>
            <person name="Riley R."/>
            <person name="Labutti K."/>
            <person name="Andreopoulos B."/>
            <person name="Lipzen A."/>
            <person name="Chen C."/>
            <person name="Yanf M."/>
            <person name="Daum C."/>
            <person name="Ng V."/>
            <person name="Clum A."/>
            <person name="Ohm R."/>
            <person name="Martin F."/>
            <person name="Silar P."/>
            <person name="Natvig D."/>
            <person name="Lalanne C."/>
            <person name="Gautier V."/>
            <person name="Ament-Velasquez S.L."/>
            <person name="Kruys A."/>
            <person name="Hutchinson M.I."/>
            <person name="Powell A.J."/>
            <person name="Barry K."/>
            <person name="Miller A.N."/>
            <person name="Grigoriev I.V."/>
            <person name="Debuchy R."/>
            <person name="Gladieux P."/>
            <person name="Thoren M.H."/>
            <person name="Johannesson H."/>
        </authorList>
    </citation>
    <scope>NUCLEOTIDE SEQUENCE</scope>
    <source>
        <strain evidence="4">CBS 315.58</strain>
    </source>
</reference>
<dbReference type="SUPFAM" id="SSF52540">
    <property type="entry name" value="P-loop containing nucleoside triphosphate hydrolases"/>
    <property type="match status" value="1"/>
</dbReference>
<dbReference type="AlphaFoldDB" id="A0AAN6XNJ9"/>
<keyword evidence="1" id="KW-0677">Repeat</keyword>
<organism evidence="4 5">
    <name type="scientific">Triangularia verruculosa</name>
    <dbReference type="NCBI Taxonomy" id="2587418"/>
    <lineage>
        <taxon>Eukaryota</taxon>
        <taxon>Fungi</taxon>
        <taxon>Dikarya</taxon>
        <taxon>Ascomycota</taxon>
        <taxon>Pezizomycotina</taxon>
        <taxon>Sordariomycetes</taxon>
        <taxon>Sordariomycetidae</taxon>
        <taxon>Sordariales</taxon>
        <taxon>Podosporaceae</taxon>
        <taxon>Triangularia</taxon>
    </lineage>
</organism>
<protein>
    <recommendedName>
        <fullName evidence="3">Nephrocystin 3-like N-terminal domain-containing protein</fullName>
    </recommendedName>
</protein>
<sequence>MDPFNALSIATGIITFVDFGAKLVSLYREVRRSDDGRPQALSALKAESLELSSNASQARENVASLQERYPRQSESLARLATECTQVEKELQGLTDFLTVKAGHGLRTRGAQAVVSVRGVLKQGDFEGLQDRLRSIREQTMMSVIMCILEDVTETRVTLNGVDGGVNKLLDILRPLQRTVNDLQPEFHNISRNRPLATEVQRARIAGGLWTSIITAHQADSQAAPGSVEEPLDHGRGIYNRILKSLELEDMRTRESQIENSFPDTFQWLLEDESAESDKSSARSPTKFKQWLESPTNEAPYWITGKPASGKSTLMKLICNDNRIQTHLRVWSGEFQLLTCSVYFWNPGSLGQKGQIGLLHTILYQLLCQRPDLCRHVAPKRYIYFQLAGMDSPDPLDWTLEELRDCIIRFLTRVDGTSRVAMFVDGLDEYEGNHEELVSFLKQLHEKYNIKLCISSRPWNIFRDMFRSYPSLRMEFFTKPDIEKYVYTRIGNSLAFQELRALDFISVQRLESQIVEKAEGVFLWVVLVTENLLTIARENNDLDKIWKVFEDLPNGLEELYGSIRRRLDQSHRESASRMYQLLFRWSSVFIRPFGILEFWMATNCHNPINLPRSLTEEEVPRLLPVIERRLAGTTGGILQVVRESAEQTISVGFLHRTVFDWLQSIKSLIIDDGPTEYDPSLVLTSVLVSRLNFVGLKEGHAAADVDELFTVGQSCNDSAESRAKLLVIIDQLQMAKSILKEDYFDLAIDSSIISSLSDSVTRSLLATRHLFSTYLQAKLESDSGTTGLELPRHLHLVPEMLWNKSQRLPSRVADWLIRYGEGFDDDPVVPNMILKTFAILVQAQFIPRRALRAKIKKTEHRLPKELWQALLDVVAGKGFKEFPVTGTA</sequence>
<evidence type="ECO:0000313" key="5">
    <source>
        <dbReference type="Proteomes" id="UP001303160"/>
    </source>
</evidence>
<dbReference type="PANTHER" id="PTHR10039">
    <property type="entry name" value="AMELOGENIN"/>
    <property type="match status" value="1"/>
</dbReference>
<dbReference type="EMBL" id="MU863912">
    <property type="protein sequence ID" value="KAK4201027.1"/>
    <property type="molecule type" value="Genomic_DNA"/>
</dbReference>
<evidence type="ECO:0000259" key="3">
    <source>
        <dbReference type="Pfam" id="PF24883"/>
    </source>
</evidence>
<evidence type="ECO:0000313" key="4">
    <source>
        <dbReference type="EMBL" id="KAK4201027.1"/>
    </source>
</evidence>
<keyword evidence="2" id="KW-0175">Coiled coil</keyword>
<proteinExistence type="predicted"/>
<dbReference type="PANTHER" id="PTHR10039:SF5">
    <property type="entry name" value="NACHT DOMAIN-CONTAINING PROTEIN"/>
    <property type="match status" value="1"/>
</dbReference>
<dbReference type="InterPro" id="IPR056884">
    <property type="entry name" value="NPHP3-like_N"/>
</dbReference>
<gene>
    <name evidence="4" type="ORF">QBC40DRAFT_64335</name>
</gene>
<evidence type="ECO:0000256" key="2">
    <source>
        <dbReference type="SAM" id="Coils"/>
    </source>
</evidence>
<reference evidence="4" key="1">
    <citation type="journal article" date="2023" name="Mol. Phylogenet. Evol.">
        <title>Genome-scale phylogeny and comparative genomics of the fungal order Sordariales.</title>
        <authorList>
            <person name="Hensen N."/>
            <person name="Bonometti L."/>
            <person name="Westerberg I."/>
            <person name="Brannstrom I.O."/>
            <person name="Guillou S."/>
            <person name="Cros-Aarteil S."/>
            <person name="Calhoun S."/>
            <person name="Haridas S."/>
            <person name="Kuo A."/>
            <person name="Mondo S."/>
            <person name="Pangilinan J."/>
            <person name="Riley R."/>
            <person name="LaButti K."/>
            <person name="Andreopoulos B."/>
            <person name="Lipzen A."/>
            <person name="Chen C."/>
            <person name="Yan M."/>
            <person name="Daum C."/>
            <person name="Ng V."/>
            <person name="Clum A."/>
            <person name="Steindorff A."/>
            <person name="Ohm R.A."/>
            <person name="Martin F."/>
            <person name="Silar P."/>
            <person name="Natvig D.O."/>
            <person name="Lalanne C."/>
            <person name="Gautier V."/>
            <person name="Ament-Velasquez S.L."/>
            <person name="Kruys A."/>
            <person name="Hutchinson M.I."/>
            <person name="Powell A.J."/>
            <person name="Barry K."/>
            <person name="Miller A.N."/>
            <person name="Grigoriev I.V."/>
            <person name="Debuchy R."/>
            <person name="Gladieux P."/>
            <person name="Hiltunen Thoren M."/>
            <person name="Johannesson H."/>
        </authorList>
    </citation>
    <scope>NUCLEOTIDE SEQUENCE</scope>
    <source>
        <strain evidence="4">CBS 315.58</strain>
    </source>
</reference>
<keyword evidence="5" id="KW-1185">Reference proteome</keyword>
<dbReference type="InterPro" id="IPR027417">
    <property type="entry name" value="P-loop_NTPase"/>
</dbReference>
<name>A0AAN6XNJ9_9PEZI</name>
<feature type="coiled-coil region" evidence="2">
    <location>
        <begin position="41"/>
        <end position="68"/>
    </location>
</feature>
<dbReference type="Gene3D" id="3.40.50.300">
    <property type="entry name" value="P-loop containing nucleotide triphosphate hydrolases"/>
    <property type="match status" value="1"/>
</dbReference>
<dbReference type="Proteomes" id="UP001303160">
    <property type="component" value="Unassembled WGS sequence"/>
</dbReference>
<comment type="caution">
    <text evidence="4">The sequence shown here is derived from an EMBL/GenBank/DDBJ whole genome shotgun (WGS) entry which is preliminary data.</text>
</comment>
<evidence type="ECO:0000256" key="1">
    <source>
        <dbReference type="ARBA" id="ARBA00022737"/>
    </source>
</evidence>